<reference evidence="2 4" key="1">
    <citation type="journal article" date="2008" name="Science">
        <title>The Physcomitrella genome reveals evolutionary insights into the conquest of land by plants.</title>
        <authorList>
            <person name="Rensing S."/>
            <person name="Lang D."/>
            <person name="Zimmer A."/>
            <person name="Terry A."/>
            <person name="Salamov A."/>
            <person name="Shapiro H."/>
            <person name="Nishiyama T."/>
            <person name="Perroud P.-F."/>
            <person name="Lindquist E."/>
            <person name="Kamisugi Y."/>
            <person name="Tanahashi T."/>
            <person name="Sakakibara K."/>
            <person name="Fujita T."/>
            <person name="Oishi K."/>
            <person name="Shin-I T."/>
            <person name="Kuroki Y."/>
            <person name="Toyoda A."/>
            <person name="Suzuki Y."/>
            <person name="Hashimoto A."/>
            <person name="Yamaguchi K."/>
            <person name="Sugano A."/>
            <person name="Kohara Y."/>
            <person name="Fujiyama A."/>
            <person name="Anterola A."/>
            <person name="Aoki S."/>
            <person name="Ashton N."/>
            <person name="Barbazuk W.B."/>
            <person name="Barker E."/>
            <person name="Bennetzen J."/>
            <person name="Bezanilla M."/>
            <person name="Blankenship R."/>
            <person name="Cho S.H."/>
            <person name="Dutcher S."/>
            <person name="Estelle M."/>
            <person name="Fawcett J.A."/>
            <person name="Gundlach H."/>
            <person name="Hanada K."/>
            <person name="Heyl A."/>
            <person name="Hicks K.A."/>
            <person name="Hugh J."/>
            <person name="Lohr M."/>
            <person name="Mayer K."/>
            <person name="Melkozernov A."/>
            <person name="Murata T."/>
            <person name="Nelson D."/>
            <person name="Pils B."/>
            <person name="Prigge M."/>
            <person name="Reiss B."/>
            <person name="Renner T."/>
            <person name="Rombauts S."/>
            <person name="Rushton P."/>
            <person name="Sanderfoot A."/>
            <person name="Schween G."/>
            <person name="Shiu S.-H."/>
            <person name="Stueber K."/>
            <person name="Theodoulou F.L."/>
            <person name="Tu H."/>
            <person name="Van de Peer Y."/>
            <person name="Verrier P.J."/>
            <person name="Waters E."/>
            <person name="Wood A."/>
            <person name="Yang L."/>
            <person name="Cove D."/>
            <person name="Cuming A."/>
            <person name="Hasebe M."/>
            <person name="Lucas S."/>
            <person name="Mishler D.B."/>
            <person name="Reski R."/>
            <person name="Grigoriev I."/>
            <person name="Quatrano R.S."/>
            <person name="Boore J.L."/>
        </authorList>
    </citation>
    <scope>NUCLEOTIDE SEQUENCE [LARGE SCALE GENOMIC DNA]</scope>
    <source>
        <strain evidence="3 4">cv. Gransden 2004</strain>
    </source>
</reference>
<reference evidence="3" key="3">
    <citation type="submission" date="2020-12" db="UniProtKB">
        <authorList>
            <consortium name="EnsemblPlants"/>
        </authorList>
    </citation>
    <scope>IDENTIFICATION</scope>
</reference>
<feature type="chain" id="PRO_5036043012" evidence="1">
    <location>
        <begin position="27"/>
        <end position="165"/>
    </location>
</feature>
<dbReference type="AlphaFoldDB" id="A0A2K1KFC3"/>
<evidence type="ECO:0000256" key="1">
    <source>
        <dbReference type="SAM" id="SignalP"/>
    </source>
</evidence>
<organism evidence="2">
    <name type="scientific">Physcomitrium patens</name>
    <name type="common">Spreading-leaved earth moss</name>
    <name type="synonym">Physcomitrella patens</name>
    <dbReference type="NCBI Taxonomy" id="3218"/>
    <lineage>
        <taxon>Eukaryota</taxon>
        <taxon>Viridiplantae</taxon>
        <taxon>Streptophyta</taxon>
        <taxon>Embryophyta</taxon>
        <taxon>Bryophyta</taxon>
        <taxon>Bryophytina</taxon>
        <taxon>Bryopsida</taxon>
        <taxon>Funariidae</taxon>
        <taxon>Funariales</taxon>
        <taxon>Funariaceae</taxon>
        <taxon>Physcomitrium</taxon>
    </lineage>
</organism>
<evidence type="ECO:0000313" key="2">
    <source>
        <dbReference type="EMBL" id="PNR52478.1"/>
    </source>
</evidence>
<protein>
    <submittedName>
        <fullName evidence="2 3">Uncharacterized protein</fullName>
    </submittedName>
</protein>
<gene>
    <name evidence="2" type="ORF">PHYPA_008852</name>
</gene>
<accession>A0A2K1KFC3</accession>
<keyword evidence="1" id="KW-0732">Signal</keyword>
<proteinExistence type="predicted"/>
<reference evidence="2 4" key="2">
    <citation type="journal article" date="2018" name="Plant J.">
        <title>The Physcomitrella patens chromosome-scale assembly reveals moss genome structure and evolution.</title>
        <authorList>
            <person name="Lang D."/>
            <person name="Ullrich K.K."/>
            <person name="Murat F."/>
            <person name="Fuchs J."/>
            <person name="Jenkins J."/>
            <person name="Haas F.B."/>
            <person name="Piednoel M."/>
            <person name="Gundlach H."/>
            <person name="Van Bel M."/>
            <person name="Meyberg R."/>
            <person name="Vives C."/>
            <person name="Morata J."/>
            <person name="Symeonidi A."/>
            <person name="Hiss M."/>
            <person name="Muchero W."/>
            <person name="Kamisugi Y."/>
            <person name="Saleh O."/>
            <person name="Blanc G."/>
            <person name="Decker E.L."/>
            <person name="van Gessel N."/>
            <person name="Grimwood J."/>
            <person name="Hayes R.D."/>
            <person name="Graham S.W."/>
            <person name="Gunter L.E."/>
            <person name="McDaniel S.F."/>
            <person name="Hoernstein S.N.W."/>
            <person name="Larsson A."/>
            <person name="Li F.W."/>
            <person name="Perroud P.F."/>
            <person name="Phillips J."/>
            <person name="Ranjan P."/>
            <person name="Rokshar D.S."/>
            <person name="Rothfels C.J."/>
            <person name="Schneider L."/>
            <person name="Shu S."/>
            <person name="Stevenson D.W."/>
            <person name="Thummler F."/>
            <person name="Tillich M."/>
            <person name="Villarreal Aguilar J.C."/>
            <person name="Widiez T."/>
            <person name="Wong G.K."/>
            <person name="Wymore A."/>
            <person name="Zhang Y."/>
            <person name="Zimmer A.D."/>
            <person name="Quatrano R.S."/>
            <person name="Mayer K.F.X."/>
            <person name="Goodstein D."/>
            <person name="Casacuberta J.M."/>
            <person name="Vandepoele K."/>
            <person name="Reski R."/>
            <person name="Cuming A.C."/>
            <person name="Tuskan G.A."/>
            <person name="Maumus F."/>
            <person name="Salse J."/>
            <person name="Schmutz J."/>
            <person name="Rensing S.A."/>
        </authorList>
    </citation>
    <scope>NUCLEOTIDE SEQUENCE [LARGE SCALE GENOMIC DNA]</scope>
    <source>
        <strain evidence="3 4">cv. Gransden 2004</strain>
    </source>
</reference>
<evidence type="ECO:0000313" key="3">
    <source>
        <dbReference type="EnsemblPlants" id="Pp3c6_12142V3.1"/>
    </source>
</evidence>
<dbReference type="Proteomes" id="UP000006727">
    <property type="component" value="Chromosome 6"/>
</dbReference>
<dbReference type="InParanoid" id="A0A2K1KFC3"/>
<dbReference type="EMBL" id="ABEU02000006">
    <property type="protein sequence ID" value="PNR52478.1"/>
    <property type="molecule type" value="Genomic_DNA"/>
</dbReference>
<name>A0A2K1KFC3_PHYPA</name>
<dbReference type="EnsemblPlants" id="Pp3c6_12142V3.1">
    <property type="protein sequence ID" value="Pp3c6_12142V3.1"/>
    <property type="gene ID" value="Pp3c6_12142"/>
</dbReference>
<sequence length="165" mass="18690">MGATERGLCCCCCCCCLLGWWKLSAPRVGQQLLRRRVWLLKMGAPLRHTHLARLQIELSLRDRLTPQPRLLNANTQKAAEEWKRGTTFGQGIRCLWCRGLQCPSAFLNSWGAKLFFPSFFVIRLELNMKELILLPAGDILRILPNGALGNWLILVFNLRLAASGE</sequence>
<feature type="signal peptide" evidence="1">
    <location>
        <begin position="1"/>
        <end position="26"/>
    </location>
</feature>
<dbReference type="Gramene" id="Pp3c6_12142V3.1">
    <property type="protein sequence ID" value="Pp3c6_12142V3.1"/>
    <property type="gene ID" value="Pp3c6_12142"/>
</dbReference>
<keyword evidence="4" id="KW-1185">Reference proteome</keyword>
<evidence type="ECO:0000313" key="4">
    <source>
        <dbReference type="Proteomes" id="UP000006727"/>
    </source>
</evidence>